<dbReference type="InterPro" id="IPR050804">
    <property type="entry name" value="MCC"/>
</dbReference>
<dbReference type="AlphaFoldDB" id="A0A8S9IBK4"/>
<evidence type="ECO:0000313" key="2">
    <source>
        <dbReference type="Proteomes" id="UP000712281"/>
    </source>
</evidence>
<dbReference type="EMBL" id="QGKW02001911">
    <property type="protein sequence ID" value="KAF2566795.1"/>
    <property type="molecule type" value="Genomic_DNA"/>
</dbReference>
<comment type="caution">
    <text evidence="1">The sequence shown here is derived from an EMBL/GenBank/DDBJ whole genome shotgun (WGS) entry which is preliminary data.</text>
</comment>
<dbReference type="PANTHER" id="PTHR46236:SF12">
    <property type="entry name" value="MATH DOMAIN-CONTAINING PROTEIN"/>
    <property type="match status" value="1"/>
</dbReference>
<accession>A0A8S9IBK4</accession>
<organism evidence="1 2">
    <name type="scientific">Brassica cretica</name>
    <name type="common">Mustard</name>
    <dbReference type="NCBI Taxonomy" id="69181"/>
    <lineage>
        <taxon>Eukaryota</taxon>
        <taxon>Viridiplantae</taxon>
        <taxon>Streptophyta</taxon>
        <taxon>Embryophyta</taxon>
        <taxon>Tracheophyta</taxon>
        <taxon>Spermatophyta</taxon>
        <taxon>Magnoliopsida</taxon>
        <taxon>eudicotyledons</taxon>
        <taxon>Gunneridae</taxon>
        <taxon>Pentapetalae</taxon>
        <taxon>rosids</taxon>
        <taxon>malvids</taxon>
        <taxon>Brassicales</taxon>
        <taxon>Brassicaceae</taxon>
        <taxon>Brassiceae</taxon>
        <taxon>Brassica</taxon>
    </lineage>
</organism>
<gene>
    <name evidence="1" type="ORF">F2Q68_00023826</name>
</gene>
<dbReference type="PROSITE" id="PS51257">
    <property type="entry name" value="PROKAR_LIPOPROTEIN"/>
    <property type="match status" value="1"/>
</dbReference>
<name>A0A8S9IBK4_BRACR</name>
<reference evidence="1" key="1">
    <citation type="submission" date="2019-12" db="EMBL/GenBank/DDBJ databases">
        <title>Genome sequencing and annotation of Brassica cretica.</title>
        <authorList>
            <person name="Studholme D.J."/>
            <person name="Sarris P.F."/>
        </authorList>
    </citation>
    <scope>NUCLEOTIDE SEQUENCE</scope>
    <source>
        <strain evidence="1">PFS-001/15</strain>
        <tissue evidence="1">Leaf</tissue>
    </source>
</reference>
<sequence length="155" mass="18000">MWDQKPSFRFAIDDNFWEKEAGIASQVLVAGGCEWYNHKNKLSVSSRMTCFRRFHVFDIMGLSFAFLALEDNLSDTEISSSHSELSELMDVGFKFERLKTKRDQMMLMMGSRVQQLEVSFKNLELVVSELKADLHKDKAKSSDARFLLVDEVWLM</sequence>
<dbReference type="PANTHER" id="PTHR46236">
    <property type="entry name" value="TRAF-LIKE SUPERFAMILY PROTEIN"/>
    <property type="match status" value="1"/>
</dbReference>
<evidence type="ECO:0000313" key="1">
    <source>
        <dbReference type="EMBL" id="KAF2566795.1"/>
    </source>
</evidence>
<proteinExistence type="predicted"/>
<protein>
    <submittedName>
        <fullName evidence="1">Uncharacterized protein</fullName>
    </submittedName>
</protein>
<dbReference type="Proteomes" id="UP000712281">
    <property type="component" value="Unassembled WGS sequence"/>
</dbReference>